<dbReference type="InterPro" id="IPR005624">
    <property type="entry name" value="PduO/GlcC-like"/>
</dbReference>
<evidence type="ECO:0000313" key="1">
    <source>
        <dbReference type="EMBL" id="GAA4497332.1"/>
    </source>
</evidence>
<evidence type="ECO:0000313" key="2">
    <source>
        <dbReference type="Proteomes" id="UP001501321"/>
    </source>
</evidence>
<dbReference type="RefSeq" id="WP_345011378.1">
    <property type="nucleotide sequence ID" value="NZ_BAABFC010000009.1"/>
</dbReference>
<organism evidence="1 2">
    <name type="scientific">Pseudaeromonas paramecii</name>
    <dbReference type="NCBI Taxonomy" id="2138166"/>
    <lineage>
        <taxon>Bacteria</taxon>
        <taxon>Pseudomonadati</taxon>
        <taxon>Pseudomonadota</taxon>
        <taxon>Gammaproteobacteria</taxon>
        <taxon>Aeromonadales</taxon>
        <taxon>Aeromonadaceae</taxon>
        <taxon>Pseudaeromonas</taxon>
    </lineage>
</organism>
<name>A0ABP8Q4B3_9GAMM</name>
<reference evidence="2" key="1">
    <citation type="journal article" date="2019" name="Int. J. Syst. Evol. Microbiol.">
        <title>The Global Catalogue of Microorganisms (GCM) 10K type strain sequencing project: providing services to taxonomists for standard genome sequencing and annotation.</title>
        <authorList>
            <consortium name="The Broad Institute Genomics Platform"/>
            <consortium name="The Broad Institute Genome Sequencing Center for Infectious Disease"/>
            <person name="Wu L."/>
            <person name="Ma J."/>
        </authorList>
    </citation>
    <scope>NUCLEOTIDE SEQUENCE [LARGE SCALE GENOMIC DNA]</scope>
    <source>
        <strain evidence="2">JCM 32226</strain>
    </source>
</reference>
<dbReference type="InterPro" id="IPR038084">
    <property type="entry name" value="PduO/GlcC-like_sf"/>
</dbReference>
<dbReference type="SUPFAM" id="SSF143744">
    <property type="entry name" value="GlcG-like"/>
    <property type="match status" value="1"/>
</dbReference>
<dbReference type="Proteomes" id="UP001501321">
    <property type="component" value="Unassembled WGS sequence"/>
</dbReference>
<gene>
    <name evidence="1" type="ORF">GCM10023095_13760</name>
</gene>
<dbReference type="Gene3D" id="3.30.450.150">
    <property type="entry name" value="Haem-degrading domain"/>
    <property type="match status" value="1"/>
</dbReference>
<dbReference type="PANTHER" id="PTHR28255">
    <property type="match status" value="1"/>
</dbReference>
<keyword evidence="2" id="KW-1185">Reference proteome</keyword>
<accession>A0ABP8Q4B3</accession>
<protein>
    <submittedName>
        <fullName evidence="1">Heme-degrading domain-containing protein</fullName>
    </submittedName>
</protein>
<dbReference type="PIRSF" id="PIRSF008757">
    <property type="entry name" value="UCP008757"/>
    <property type="match status" value="1"/>
</dbReference>
<dbReference type="EMBL" id="BAABFC010000009">
    <property type="protein sequence ID" value="GAA4497332.1"/>
    <property type="molecule type" value="Genomic_DNA"/>
</dbReference>
<proteinExistence type="predicted"/>
<dbReference type="PANTHER" id="PTHR28255:SF1">
    <property type="entry name" value="UPF0303 PROTEIN YBR137W"/>
    <property type="match status" value="1"/>
</dbReference>
<comment type="caution">
    <text evidence="1">The sequence shown here is derived from an EMBL/GenBank/DDBJ whole genome shotgun (WGS) entry which is preliminary data.</text>
</comment>
<dbReference type="Pfam" id="PF03928">
    <property type="entry name" value="HbpS-like"/>
    <property type="match status" value="1"/>
</dbReference>
<dbReference type="InterPro" id="IPR010371">
    <property type="entry name" value="YBR137W-like"/>
</dbReference>
<dbReference type="NCBIfam" id="NF002696">
    <property type="entry name" value="PRK02487.1-5"/>
    <property type="match status" value="1"/>
</dbReference>
<sequence length="158" mass="16983">MSQSPLEVLLAQEQQLQLPCFNPELAWQLGCRLRELARSQGAAVAMEVYGFGQVLFANAMAGTAPANQDWVRRKRNGVLLHGHSSQYLALYYRNKGKVYESQPHVDASQYCAAGGSFPLIIRGSGLVGAVTVSGLTDEGDHQLVTQALAQLLGQLAGA</sequence>